<keyword evidence="8" id="KW-0718">Serine biosynthesis</keyword>
<dbReference type="InterPro" id="IPR023214">
    <property type="entry name" value="HAD_sf"/>
</dbReference>
<dbReference type="InterPro" id="IPR050582">
    <property type="entry name" value="HAD-like_SerB"/>
</dbReference>
<proteinExistence type="predicted"/>
<evidence type="ECO:0000256" key="2">
    <source>
        <dbReference type="ARBA" id="ARBA00005135"/>
    </source>
</evidence>
<organism evidence="9 10">
    <name type="scientific">Candidatus Methanofastidiosum methylothiophilum</name>
    <dbReference type="NCBI Taxonomy" id="1705564"/>
    <lineage>
        <taxon>Archaea</taxon>
        <taxon>Methanobacteriati</taxon>
        <taxon>Methanobacteriota</taxon>
        <taxon>Stenosarchaea group</taxon>
        <taxon>Candidatus Methanofastidiosia</taxon>
        <taxon>Candidatus Methanofastidiosales</taxon>
        <taxon>Candidatus Methanofastidiosaceae</taxon>
        <taxon>Candidatus Methanofastidiosum</taxon>
    </lineage>
</organism>
<keyword evidence="7" id="KW-0460">Magnesium</keyword>
<evidence type="ECO:0000256" key="1">
    <source>
        <dbReference type="ARBA" id="ARBA00001946"/>
    </source>
</evidence>
<comment type="cofactor">
    <cofactor evidence="1">
        <name>Mg(2+)</name>
        <dbReference type="ChEBI" id="CHEBI:18420"/>
    </cofactor>
</comment>
<evidence type="ECO:0000256" key="6">
    <source>
        <dbReference type="ARBA" id="ARBA00022801"/>
    </source>
</evidence>
<keyword evidence="6 9" id="KW-0378">Hydrolase</keyword>
<dbReference type="NCBIfam" id="TIGR01488">
    <property type="entry name" value="HAD-SF-IB"/>
    <property type="match status" value="1"/>
</dbReference>
<protein>
    <recommendedName>
        <fullName evidence="3">phosphoserine phosphatase</fullName>
        <ecNumber evidence="3">3.1.3.3</ecNumber>
    </recommendedName>
</protein>
<evidence type="ECO:0000256" key="8">
    <source>
        <dbReference type="ARBA" id="ARBA00023299"/>
    </source>
</evidence>
<dbReference type="Pfam" id="PF00702">
    <property type="entry name" value="Hydrolase"/>
    <property type="match status" value="1"/>
</dbReference>
<keyword evidence="4" id="KW-0028">Amino-acid biosynthesis</keyword>
<dbReference type="Gene3D" id="3.40.50.1000">
    <property type="entry name" value="HAD superfamily/HAD-like"/>
    <property type="match status" value="1"/>
</dbReference>
<dbReference type="PANTHER" id="PTHR43344">
    <property type="entry name" value="PHOSPHOSERINE PHOSPHATASE"/>
    <property type="match status" value="1"/>
</dbReference>
<name>A0A150J4N3_9EURY</name>
<dbReference type="EC" id="3.1.3.3" evidence="3"/>
<evidence type="ECO:0000256" key="3">
    <source>
        <dbReference type="ARBA" id="ARBA00012640"/>
    </source>
</evidence>
<keyword evidence="5" id="KW-0479">Metal-binding</keyword>
<reference evidence="9 10" key="1">
    <citation type="journal article" date="2016" name="ISME J.">
        <title>Chasing the elusive Euryarchaeota class WSA2: genomes reveal a uniquely fastidious methyl-reducing methanogen.</title>
        <authorList>
            <person name="Nobu M.K."/>
            <person name="Narihiro T."/>
            <person name="Kuroda K."/>
            <person name="Mei R."/>
            <person name="Liu W.T."/>
        </authorList>
    </citation>
    <scope>NUCLEOTIDE SEQUENCE [LARGE SCALE GENOMIC DNA]</scope>
    <source>
        <strain evidence="9">U1lsi0528_Bin089</strain>
    </source>
</reference>
<evidence type="ECO:0000256" key="5">
    <source>
        <dbReference type="ARBA" id="ARBA00022723"/>
    </source>
</evidence>
<sequence length="216" mass="24925">MGGAIVFDMDGVIIESHSSWEKLHVYFSANETKRKENMRRYFSKEIDYGQWIREDVALWEKNGTLPHKDKIVAALENFVLIDGAKECIKILNENNFNLFIVSAGIDVLAEMVGKSVGIKNIWANGFEYDEKGYLNGRDVWRVDLLRKDNVMKQIMKEFNLKKNDIISVGDSKYDVPMFELSGLSIAFDPKDKEVIKEADFVICEKNLLRILDYIDL</sequence>
<dbReference type="GO" id="GO:0000287">
    <property type="term" value="F:magnesium ion binding"/>
    <property type="evidence" value="ECO:0007669"/>
    <property type="project" value="TreeGrafter"/>
</dbReference>
<dbReference type="PANTHER" id="PTHR43344:SF2">
    <property type="entry name" value="PHOSPHOSERINE PHOSPHATASE"/>
    <property type="match status" value="1"/>
</dbReference>
<evidence type="ECO:0000313" key="9">
    <source>
        <dbReference type="EMBL" id="KYC51924.1"/>
    </source>
</evidence>
<evidence type="ECO:0000256" key="7">
    <source>
        <dbReference type="ARBA" id="ARBA00022842"/>
    </source>
</evidence>
<dbReference type="SUPFAM" id="SSF56784">
    <property type="entry name" value="HAD-like"/>
    <property type="match status" value="1"/>
</dbReference>
<evidence type="ECO:0000313" key="10">
    <source>
        <dbReference type="Proteomes" id="UP000075578"/>
    </source>
</evidence>
<dbReference type="GO" id="GO:0036424">
    <property type="term" value="F:L-phosphoserine phosphatase activity"/>
    <property type="evidence" value="ECO:0007669"/>
    <property type="project" value="TreeGrafter"/>
</dbReference>
<comment type="pathway">
    <text evidence="2">Amino-acid biosynthesis; L-serine biosynthesis; L-serine from 3-phospho-D-glycerate: step 3/3.</text>
</comment>
<dbReference type="AlphaFoldDB" id="A0A150J4N3"/>
<dbReference type="InterPro" id="IPR036412">
    <property type="entry name" value="HAD-like_sf"/>
</dbReference>
<dbReference type="Proteomes" id="UP000075578">
    <property type="component" value="Unassembled WGS sequence"/>
</dbReference>
<dbReference type="EMBL" id="LNGD01000048">
    <property type="protein sequence ID" value="KYC51924.1"/>
    <property type="molecule type" value="Genomic_DNA"/>
</dbReference>
<comment type="caution">
    <text evidence="9">The sequence shown here is derived from an EMBL/GenBank/DDBJ whole genome shotgun (WGS) entry which is preliminary data.</text>
</comment>
<gene>
    <name evidence="9" type="ORF">AMQ74_00924</name>
</gene>
<accession>A0A150J4N3</accession>
<dbReference type="GO" id="GO:0005737">
    <property type="term" value="C:cytoplasm"/>
    <property type="evidence" value="ECO:0007669"/>
    <property type="project" value="TreeGrafter"/>
</dbReference>
<evidence type="ECO:0000256" key="4">
    <source>
        <dbReference type="ARBA" id="ARBA00022605"/>
    </source>
</evidence>
<dbReference type="GO" id="GO:0006564">
    <property type="term" value="P:L-serine biosynthetic process"/>
    <property type="evidence" value="ECO:0007669"/>
    <property type="project" value="UniProtKB-KW"/>
</dbReference>